<dbReference type="InterPro" id="IPR036457">
    <property type="entry name" value="PPM-type-like_dom_sf"/>
</dbReference>
<sequence length="323" mass="36085">MVNKKGIEWKNSGIYYISLLSLGVILISFYRLAPFLILACLCIFSVSLHEITRGLQELQKRSDQLAHELKNTLRREIQLAQQIQSKLLNTGVPEFVGGQVAGTSIAACSIGGDYYDFCILKNGKLRIVIGDVMGKGIPAAMLMLLTRSAFRNAAEKGRGPGETLTIMNRILYDDFKALGSFVTVFCADYDPQSKILTYANAGHNLPLIVKGRTRSCEQLPGKGIMLGGMPHQQYQEHSIQLDNDDYVFFYTDGIVEARNEKGEAFRLERLRQILVQYANSPATEIEDQVFQRVTDFTKNLPQKDDITMVVLKVADDNKHLAAV</sequence>
<keyword evidence="3" id="KW-1133">Transmembrane helix</keyword>
<protein>
    <submittedName>
        <fullName evidence="5">Serine/threonine-protein phosphatase</fullName>
    </submittedName>
</protein>
<organism evidence="5 6">
    <name type="scientific">Biomaibacter acetigenes</name>
    <dbReference type="NCBI Taxonomy" id="2316383"/>
    <lineage>
        <taxon>Bacteria</taxon>
        <taxon>Bacillati</taxon>
        <taxon>Bacillota</taxon>
        <taxon>Clostridia</taxon>
        <taxon>Thermosediminibacterales</taxon>
        <taxon>Tepidanaerobacteraceae</taxon>
        <taxon>Biomaibacter</taxon>
    </lineage>
</organism>
<name>A0A3G2R9H4_9FIRM</name>
<keyword evidence="3" id="KW-0812">Transmembrane</keyword>
<dbReference type="KEGG" id="bacg:D2962_00595"/>
<dbReference type="InterPro" id="IPR001932">
    <property type="entry name" value="PPM-type_phosphatase-like_dom"/>
</dbReference>
<evidence type="ECO:0000313" key="5">
    <source>
        <dbReference type="EMBL" id="AYO32142.1"/>
    </source>
</evidence>
<dbReference type="PANTHER" id="PTHR43156">
    <property type="entry name" value="STAGE II SPORULATION PROTEIN E-RELATED"/>
    <property type="match status" value="1"/>
</dbReference>
<dbReference type="SUPFAM" id="SSF81606">
    <property type="entry name" value="PP2C-like"/>
    <property type="match status" value="1"/>
</dbReference>
<keyword evidence="3" id="KW-0472">Membrane</keyword>
<evidence type="ECO:0000256" key="2">
    <source>
        <dbReference type="SAM" id="Coils"/>
    </source>
</evidence>
<evidence type="ECO:0000259" key="4">
    <source>
        <dbReference type="SMART" id="SM00331"/>
    </source>
</evidence>
<evidence type="ECO:0000256" key="3">
    <source>
        <dbReference type="SAM" id="Phobius"/>
    </source>
</evidence>
<reference evidence="5 6" key="1">
    <citation type="submission" date="2018-10" db="EMBL/GenBank/DDBJ databases">
        <authorList>
            <person name="Zhang X."/>
        </authorList>
    </citation>
    <scope>NUCLEOTIDE SEQUENCE [LARGE SCALE GENOMIC DNA]</scope>
    <source>
        <strain evidence="5 6">SK-G1</strain>
    </source>
</reference>
<proteinExistence type="predicted"/>
<dbReference type="PANTHER" id="PTHR43156:SF2">
    <property type="entry name" value="STAGE II SPORULATION PROTEIN E"/>
    <property type="match status" value="1"/>
</dbReference>
<feature type="transmembrane region" description="Helical" evidence="3">
    <location>
        <begin position="12"/>
        <end position="29"/>
    </location>
</feature>
<feature type="coiled-coil region" evidence="2">
    <location>
        <begin position="48"/>
        <end position="86"/>
    </location>
</feature>
<dbReference type="Proteomes" id="UP000280960">
    <property type="component" value="Chromosome"/>
</dbReference>
<dbReference type="GO" id="GO:0016791">
    <property type="term" value="F:phosphatase activity"/>
    <property type="evidence" value="ECO:0007669"/>
    <property type="project" value="TreeGrafter"/>
</dbReference>
<dbReference type="InterPro" id="IPR052016">
    <property type="entry name" value="Bact_Sigma-Reg"/>
</dbReference>
<accession>A0A3G2R9H4</accession>
<dbReference type="SMART" id="SM00331">
    <property type="entry name" value="PP2C_SIG"/>
    <property type="match status" value="1"/>
</dbReference>
<dbReference type="Pfam" id="PF07228">
    <property type="entry name" value="SpoIIE"/>
    <property type="match status" value="1"/>
</dbReference>
<dbReference type="EMBL" id="CP033169">
    <property type="protein sequence ID" value="AYO32142.1"/>
    <property type="molecule type" value="Genomic_DNA"/>
</dbReference>
<keyword evidence="6" id="KW-1185">Reference proteome</keyword>
<dbReference type="AlphaFoldDB" id="A0A3G2R9H4"/>
<evidence type="ECO:0000313" key="6">
    <source>
        <dbReference type="Proteomes" id="UP000280960"/>
    </source>
</evidence>
<dbReference type="Gene3D" id="3.60.40.10">
    <property type="entry name" value="PPM-type phosphatase domain"/>
    <property type="match status" value="1"/>
</dbReference>
<keyword evidence="1" id="KW-0378">Hydrolase</keyword>
<gene>
    <name evidence="5" type="ORF">D2962_00595</name>
</gene>
<keyword evidence="2" id="KW-0175">Coiled coil</keyword>
<evidence type="ECO:0000256" key="1">
    <source>
        <dbReference type="ARBA" id="ARBA00022801"/>
    </source>
</evidence>
<feature type="domain" description="PPM-type phosphatase" evidence="4">
    <location>
        <begin position="95"/>
        <end position="313"/>
    </location>
</feature>